<feature type="domain" description="FHA" evidence="3">
    <location>
        <begin position="128"/>
        <end position="183"/>
    </location>
</feature>
<dbReference type="Proteomes" id="UP000640489">
    <property type="component" value="Unassembled WGS sequence"/>
</dbReference>
<dbReference type="EMBL" id="JADKPN010000005">
    <property type="protein sequence ID" value="MBF4763688.1"/>
    <property type="molecule type" value="Genomic_DNA"/>
</dbReference>
<keyword evidence="5" id="KW-1185">Reference proteome</keyword>
<gene>
    <name evidence="4" type="ORF">ISU07_11175</name>
</gene>
<evidence type="ECO:0000259" key="3">
    <source>
        <dbReference type="PROSITE" id="PS50006"/>
    </source>
</evidence>
<evidence type="ECO:0000313" key="5">
    <source>
        <dbReference type="Proteomes" id="UP000640489"/>
    </source>
</evidence>
<proteinExistence type="predicted"/>
<accession>A0A930VEX5</accession>
<dbReference type="Pfam" id="PF00498">
    <property type="entry name" value="FHA"/>
    <property type="match status" value="1"/>
</dbReference>
<dbReference type="PANTHER" id="PTHR23308">
    <property type="entry name" value="NUCLEAR INHIBITOR OF PROTEIN PHOSPHATASE-1"/>
    <property type="match status" value="1"/>
</dbReference>
<dbReference type="InterPro" id="IPR008984">
    <property type="entry name" value="SMAD_FHA_dom_sf"/>
</dbReference>
<feature type="compositionally biased region" description="Low complexity" evidence="2">
    <location>
        <begin position="13"/>
        <end position="37"/>
    </location>
</feature>
<sequence length="223" mass="23121">MPTGGAAAGSPGDTVAVPVLDPDAAAPASDSTPSAPSGQECPNCGTANAADALFCEACGYDFTTGTMPRKGEHASTPDAAPGNVSPPLDDTWVAELWIDPQWYAEQSSPDPLPSAGPPTVVPLRNTSLLIGRESKSRDIHPDVDCGADNGVSRRHAQLTTDGTRWWVEDLGSSNGTFVAGAVDPLPKKPIDVGVKHEVGADDRIYVGSWTRLVIRKAAPGEVV</sequence>
<dbReference type="SMART" id="SM00240">
    <property type="entry name" value="FHA"/>
    <property type="match status" value="1"/>
</dbReference>
<dbReference type="AlphaFoldDB" id="A0A930VEX5"/>
<dbReference type="SUPFAM" id="SSF49879">
    <property type="entry name" value="SMAD/FHA domain"/>
    <property type="match status" value="1"/>
</dbReference>
<evidence type="ECO:0000313" key="4">
    <source>
        <dbReference type="EMBL" id="MBF4763688.1"/>
    </source>
</evidence>
<keyword evidence="1" id="KW-0597">Phosphoprotein</keyword>
<evidence type="ECO:0000256" key="1">
    <source>
        <dbReference type="ARBA" id="ARBA00022553"/>
    </source>
</evidence>
<protein>
    <submittedName>
        <fullName evidence="4">FHA domain-containing protein</fullName>
    </submittedName>
</protein>
<dbReference type="InterPro" id="IPR059113">
    <property type="entry name" value="Znf_ribbon"/>
</dbReference>
<dbReference type="PROSITE" id="PS50006">
    <property type="entry name" value="FHA_DOMAIN"/>
    <property type="match status" value="1"/>
</dbReference>
<feature type="region of interest" description="Disordered" evidence="2">
    <location>
        <begin position="69"/>
        <end position="88"/>
    </location>
</feature>
<evidence type="ECO:0000256" key="2">
    <source>
        <dbReference type="SAM" id="MobiDB-lite"/>
    </source>
</evidence>
<dbReference type="Gene3D" id="2.60.200.20">
    <property type="match status" value="1"/>
</dbReference>
<dbReference type="CDD" id="cd00060">
    <property type="entry name" value="FHA"/>
    <property type="match status" value="1"/>
</dbReference>
<name>A0A930VEX5_9ACTN</name>
<reference evidence="4" key="1">
    <citation type="submission" date="2020-11" db="EMBL/GenBank/DDBJ databases">
        <title>Nocardioides sp. nov., isolated from Soil of Cynanchum wilfordii Hemsley rhizosphere.</title>
        <authorList>
            <person name="Lee J.-S."/>
            <person name="Suh M.K."/>
            <person name="Kim J.-S."/>
        </authorList>
    </citation>
    <scope>NUCLEOTIDE SEQUENCE</scope>
    <source>
        <strain evidence="4">KCTC 19275</strain>
    </source>
</reference>
<dbReference type="InterPro" id="IPR000253">
    <property type="entry name" value="FHA_dom"/>
</dbReference>
<comment type="caution">
    <text evidence="4">The sequence shown here is derived from an EMBL/GenBank/DDBJ whole genome shotgun (WGS) entry which is preliminary data.</text>
</comment>
<dbReference type="InterPro" id="IPR050923">
    <property type="entry name" value="Cell_Proc_Reg/RNA_Proc"/>
</dbReference>
<dbReference type="Pfam" id="PF13248">
    <property type="entry name" value="Zn_ribbon_3"/>
    <property type="match status" value="1"/>
</dbReference>
<feature type="region of interest" description="Disordered" evidence="2">
    <location>
        <begin position="1"/>
        <end position="40"/>
    </location>
</feature>
<organism evidence="4 5">
    <name type="scientific">Nocardioides islandensis</name>
    <dbReference type="NCBI Taxonomy" id="433663"/>
    <lineage>
        <taxon>Bacteria</taxon>
        <taxon>Bacillati</taxon>
        <taxon>Actinomycetota</taxon>
        <taxon>Actinomycetes</taxon>
        <taxon>Propionibacteriales</taxon>
        <taxon>Nocardioidaceae</taxon>
        <taxon>Nocardioides</taxon>
    </lineage>
</organism>